<dbReference type="InterPro" id="IPR050581">
    <property type="entry name" value="CRR_secretory_protein"/>
</dbReference>
<dbReference type="InterPro" id="IPR038408">
    <property type="entry name" value="GNK2_sf"/>
</dbReference>
<evidence type="ECO:0000313" key="11">
    <source>
        <dbReference type="Proteomes" id="UP000078284"/>
    </source>
</evidence>
<accession>A0A5S9XEF6</accession>
<evidence type="ECO:0000256" key="1">
    <source>
        <dbReference type="ARBA" id="ARBA00004613"/>
    </source>
</evidence>
<dbReference type="InterPro" id="IPR002902">
    <property type="entry name" value="GNK2"/>
</dbReference>
<comment type="similarity">
    <text evidence="5">Belongs to the cysteine-rich repeat secretory protein family.</text>
</comment>
<evidence type="ECO:0000259" key="7">
    <source>
        <dbReference type="PROSITE" id="PS51473"/>
    </source>
</evidence>
<dbReference type="ExpressionAtlas" id="A0A178V6R1">
    <property type="expression patterns" value="baseline and differential"/>
</dbReference>
<evidence type="ECO:0000256" key="6">
    <source>
        <dbReference type="SAM" id="SignalP"/>
    </source>
</evidence>
<evidence type="ECO:0000313" key="13">
    <source>
        <dbReference type="Proteomes" id="UP000434276"/>
    </source>
</evidence>
<comment type="subcellular location">
    <subcellularLocation>
        <location evidence="1">Secreted</location>
    </subcellularLocation>
</comment>
<dbReference type="EMBL" id="CACRSJ010000106">
    <property type="protein sequence ID" value="VYS58190.1"/>
    <property type="molecule type" value="Genomic_DNA"/>
</dbReference>
<organism evidence="9 11">
    <name type="scientific">Arabidopsis thaliana</name>
    <name type="common">Mouse-ear cress</name>
    <dbReference type="NCBI Taxonomy" id="3702"/>
    <lineage>
        <taxon>Eukaryota</taxon>
        <taxon>Viridiplantae</taxon>
        <taxon>Streptophyta</taxon>
        <taxon>Embryophyta</taxon>
        <taxon>Tracheophyta</taxon>
        <taxon>Spermatophyta</taxon>
        <taxon>Magnoliopsida</taxon>
        <taxon>eudicotyledons</taxon>
        <taxon>Gunneridae</taxon>
        <taxon>Pentapetalae</taxon>
        <taxon>rosids</taxon>
        <taxon>malvids</taxon>
        <taxon>Brassicales</taxon>
        <taxon>Brassicaceae</taxon>
        <taxon>Camelineae</taxon>
        <taxon>Arabidopsis</taxon>
    </lineage>
</organism>
<dbReference type="Proteomes" id="UP000434276">
    <property type="component" value="Unassembled WGS sequence"/>
</dbReference>
<accession>A0A178V6R1</accession>
<dbReference type="GO" id="GO:0005576">
    <property type="term" value="C:extracellular region"/>
    <property type="evidence" value="ECO:0007669"/>
    <property type="project" value="UniProtKB-SubCell"/>
</dbReference>
<dbReference type="RefSeq" id="NP_188835.1">
    <property type="nucleotide sequence ID" value="NM_113093.3"/>
</dbReference>
<feature type="chain" id="PRO_5038213839" description="Gnk2-homologous domain-containing protein" evidence="6">
    <location>
        <begin position="28"/>
        <end position="264"/>
    </location>
</feature>
<keyword evidence="4" id="KW-0677">Repeat</keyword>
<evidence type="ECO:0000313" key="10">
    <source>
        <dbReference type="EMBL" id="VYS58190.1"/>
    </source>
</evidence>
<reference evidence="11" key="1">
    <citation type="journal article" date="2016" name="Proc. Natl. Acad. Sci. U.S.A.">
        <title>Chromosome-level assembly of Arabidopsis thaliana Ler reveals the extent of translocation and inversion polymorphisms.</title>
        <authorList>
            <person name="Zapata L."/>
            <person name="Ding J."/>
            <person name="Willing E.M."/>
            <person name="Hartwig B."/>
            <person name="Bezdan D."/>
            <person name="Jiao W.B."/>
            <person name="Patel V."/>
            <person name="Velikkakam James G."/>
            <person name="Koornneef M."/>
            <person name="Ossowski S."/>
            <person name="Schneeberger K."/>
        </authorList>
    </citation>
    <scope>NUCLEOTIDE SEQUENCE [LARGE SCALE GENOMIC DNA]</scope>
    <source>
        <strain evidence="11">cv. Landsberg erecta</strain>
    </source>
</reference>
<dbReference type="Pfam" id="PF01657">
    <property type="entry name" value="Stress-antifung"/>
    <property type="match status" value="2"/>
</dbReference>
<gene>
    <name evidence="9" type="ordered locus">AXX17_At3g23610</name>
    <name evidence="10" type="ORF">AN1_LOCUS13637</name>
    <name evidence="8" type="ORF">C24_LOCUS13476</name>
</gene>
<dbReference type="PANTHER" id="PTHR32411">
    <property type="entry name" value="CYSTEINE-RICH REPEAT SECRETORY PROTEIN 38-RELATED"/>
    <property type="match status" value="1"/>
</dbReference>
<dbReference type="OMA" id="CLEWITQ"/>
<reference evidence="9" key="2">
    <citation type="submission" date="2016-03" db="EMBL/GenBank/DDBJ databases">
        <title>Full-length assembly of Arabidopsis thaliana Ler reveals the complement of translocations and inversions.</title>
        <authorList>
            <person name="Zapata L."/>
            <person name="Schneeberger K."/>
            <person name="Ossowski S."/>
        </authorList>
    </citation>
    <scope>NUCLEOTIDE SEQUENCE [LARGE SCALE GENOMIC DNA]</scope>
    <source>
        <tissue evidence="9">Leaf</tissue>
    </source>
</reference>
<evidence type="ECO:0000313" key="9">
    <source>
        <dbReference type="EMBL" id="OAP01940.1"/>
    </source>
</evidence>
<evidence type="ECO:0000313" key="12">
    <source>
        <dbReference type="Proteomes" id="UP000426265"/>
    </source>
</evidence>
<protein>
    <recommendedName>
        <fullName evidence="7">Gnk2-homologous domain-containing protein</fullName>
    </recommendedName>
</protein>
<keyword evidence="2" id="KW-0964">Secreted</keyword>
<evidence type="ECO:0000256" key="4">
    <source>
        <dbReference type="ARBA" id="ARBA00022737"/>
    </source>
</evidence>
<dbReference type="SMR" id="A0A178V6R1"/>
<dbReference type="EMBL" id="CACSHJ010000089">
    <property type="protein sequence ID" value="CAA0383261.1"/>
    <property type="molecule type" value="Genomic_DNA"/>
</dbReference>
<dbReference type="CDD" id="cd23509">
    <property type="entry name" value="Gnk2-like"/>
    <property type="match status" value="2"/>
</dbReference>
<dbReference type="Gene3D" id="3.30.430.20">
    <property type="entry name" value="Gnk2 domain, C-X8-C-X2-C motif"/>
    <property type="match status" value="2"/>
</dbReference>
<feature type="domain" description="Gnk2-homologous" evidence="7">
    <location>
        <begin position="148"/>
        <end position="261"/>
    </location>
</feature>
<evidence type="ECO:0000256" key="5">
    <source>
        <dbReference type="ARBA" id="ARBA00038515"/>
    </source>
</evidence>
<reference evidence="8 13" key="3">
    <citation type="submission" date="2019-12" db="EMBL/GenBank/DDBJ databases">
        <authorList>
            <person name="Jiao W.-B."/>
            <person name="Schneeberger K."/>
        </authorList>
    </citation>
    <scope>NUCLEOTIDE SEQUENCE [LARGE SCALE GENOMIC DNA]</scope>
    <source>
        <strain evidence="12">cv. An-1</strain>
        <strain evidence="13">cv. C24</strain>
    </source>
</reference>
<dbReference type="PANTHER" id="PTHR32411:SF70">
    <property type="entry name" value="CYSTEINE-RICH REPEAT SECRETORY PROTEIN 26-RELATED"/>
    <property type="match status" value="1"/>
</dbReference>
<dbReference type="PROSITE" id="PS51473">
    <property type="entry name" value="GNK2"/>
    <property type="match status" value="2"/>
</dbReference>
<proteinExistence type="inferred from homology"/>
<feature type="signal peptide" evidence="6">
    <location>
        <begin position="1"/>
        <end position="27"/>
    </location>
</feature>
<dbReference type="AlphaFoldDB" id="A0A178V6R1"/>
<dbReference type="KEGG" id="ath:AT3G21970"/>
<dbReference type="OrthoDB" id="1062509at2759"/>
<dbReference type="Proteomes" id="UP000426265">
    <property type="component" value="Unassembled WGS sequence"/>
</dbReference>
<dbReference type="Proteomes" id="UP000078284">
    <property type="component" value="Chromosome 3"/>
</dbReference>
<evidence type="ECO:0000256" key="2">
    <source>
        <dbReference type="ARBA" id="ARBA00022525"/>
    </source>
</evidence>
<feature type="domain" description="Gnk2-homologous" evidence="7">
    <location>
        <begin position="34"/>
        <end position="142"/>
    </location>
</feature>
<name>A0A178V6R1_ARATH</name>
<evidence type="ECO:0000256" key="3">
    <source>
        <dbReference type="ARBA" id="ARBA00022729"/>
    </source>
</evidence>
<sequence length="264" mass="30332">MSSNIFGSVPILVVVAIQLLLVHNVSSQNVTNDYLNHQCNNTQGRYTHGSTFEKNLNQVLHNISNLDLRYGYAYVSNVVAYKVSKDPNIVFVLLQCRGDSFGSKCHSCLSTAVSGLRERCPGNRGATIWYDQCLLEISSVDSEGRIHYKRMFYMQNPTNVTNDPKRFEDKRRDLLHKLMLEATKDSKENGAKGLLYAVGEMRIGRNKMYAMVQCTQDLWQTGCHVCLEWITQMKYGEFFYRKPGGRVCGRSCSFRYELYPFLRR</sequence>
<keyword evidence="3 6" id="KW-0732">Signal</keyword>
<dbReference type="EMBL" id="LUHQ01000003">
    <property type="protein sequence ID" value="OAP01940.1"/>
    <property type="molecule type" value="Genomic_DNA"/>
</dbReference>
<evidence type="ECO:0000313" key="8">
    <source>
        <dbReference type="EMBL" id="CAA0383261.1"/>
    </source>
</evidence>